<comment type="caution">
    <text evidence="2">The sequence shown here is derived from an EMBL/GenBank/DDBJ whole genome shotgun (WGS) entry which is preliminary data.</text>
</comment>
<evidence type="ECO:0000256" key="1">
    <source>
        <dbReference type="SAM" id="Phobius"/>
    </source>
</evidence>
<keyword evidence="1" id="KW-0472">Membrane</keyword>
<organism evidence="2 3">
    <name type="scientific">Thermostichus vulcanus str. 'Rupite'</name>
    <dbReference type="NCBI Taxonomy" id="2813851"/>
    <lineage>
        <taxon>Bacteria</taxon>
        <taxon>Bacillati</taxon>
        <taxon>Cyanobacteriota</taxon>
        <taxon>Cyanophyceae</taxon>
        <taxon>Thermostichales</taxon>
        <taxon>Thermostichaceae</taxon>
        <taxon>Thermostichus</taxon>
    </lineage>
</organism>
<feature type="transmembrane region" description="Helical" evidence="1">
    <location>
        <begin position="12"/>
        <end position="34"/>
    </location>
</feature>
<evidence type="ECO:0000313" key="3">
    <source>
        <dbReference type="Proteomes" id="UP000830835"/>
    </source>
</evidence>
<dbReference type="EMBL" id="JAFIRA010000006">
    <property type="protein sequence ID" value="MCJ2542047.1"/>
    <property type="molecule type" value="Genomic_DNA"/>
</dbReference>
<name>A0ABT0C8D1_THEVL</name>
<protein>
    <submittedName>
        <fullName evidence="2">Uncharacterized protein</fullName>
    </submittedName>
</protein>
<dbReference type="Proteomes" id="UP000830835">
    <property type="component" value="Unassembled WGS sequence"/>
</dbReference>
<proteinExistence type="predicted"/>
<evidence type="ECO:0000313" key="2">
    <source>
        <dbReference type="EMBL" id="MCJ2542047.1"/>
    </source>
</evidence>
<keyword evidence="1" id="KW-0812">Transmembrane</keyword>
<sequence length="119" mass="13631">MPLPPDATAWWWVLFLSVMGSIPLSFLGIGFWLTEFYSKLFKHRFGHSFGEGLELGGLFMAIVLNVLYPLGCFWGYLVMLPLRHQVPWVWGVGILVALGWTLGMFAWFYFDGLRQAGLR</sequence>
<accession>A0ABT0C8D1</accession>
<keyword evidence="3" id="KW-1185">Reference proteome</keyword>
<dbReference type="RefSeq" id="WP_244349273.1">
    <property type="nucleotide sequence ID" value="NZ_JAFIRA010000006.1"/>
</dbReference>
<reference evidence="2" key="1">
    <citation type="submission" date="2021-02" db="EMBL/GenBank/DDBJ databases">
        <title>The CRISPR/cas machinery reduction and long-range gene transfer in the hot spring cyanobacterium Synechococcus.</title>
        <authorList>
            <person name="Dvorak P."/>
            <person name="Jahodarova E."/>
            <person name="Hasler P."/>
            <person name="Poulickova A."/>
        </authorList>
    </citation>
    <scope>NUCLEOTIDE SEQUENCE</scope>
    <source>
        <strain evidence="2">Rupite</strain>
    </source>
</reference>
<keyword evidence="1" id="KW-1133">Transmembrane helix</keyword>
<gene>
    <name evidence="2" type="ORF">JX360_03860</name>
</gene>
<feature type="transmembrane region" description="Helical" evidence="1">
    <location>
        <begin position="88"/>
        <end position="110"/>
    </location>
</feature>
<feature type="transmembrane region" description="Helical" evidence="1">
    <location>
        <begin position="55"/>
        <end position="76"/>
    </location>
</feature>